<feature type="domain" description="Cytochrome b5 heme-binding" evidence="18">
    <location>
        <begin position="519"/>
        <end position="594"/>
    </location>
</feature>
<reference evidence="20 21" key="1">
    <citation type="journal article" date="2014" name="Nat. Commun.">
        <title>Klebsormidium flaccidum genome reveals primary factors for plant terrestrial adaptation.</title>
        <authorList>
            <person name="Hori K."/>
            <person name="Maruyama F."/>
            <person name="Fujisawa T."/>
            <person name="Togashi T."/>
            <person name="Yamamoto N."/>
            <person name="Seo M."/>
            <person name="Sato S."/>
            <person name="Yamada T."/>
            <person name="Mori H."/>
            <person name="Tajima N."/>
            <person name="Moriyama T."/>
            <person name="Ikeuchi M."/>
            <person name="Watanabe M."/>
            <person name="Wada H."/>
            <person name="Kobayashi K."/>
            <person name="Saito M."/>
            <person name="Masuda T."/>
            <person name="Sasaki-Sekimoto Y."/>
            <person name="Mashiguchi K."/>
            <person name="Awai K."/>
            <person name="Shimojima M."/>
            <person name="Masuda S."/>
            <person name="Iwai M."/>
            <person name="Nobusawa T."/>
            <person name="Narise T."/>
            <person name="Kondo S."/>
            <person name="Saito H."/>
            <person name="Sato R."/>
            <person name="Murakawa M."/>
            <person name="Ihara Y."/>
            <person name="Oshima-Yamada Y."/>
            <person name="Ohtaka K."/>
            <person name="Satoh M."/>
            <person name="Sonobe K."/>
            <person name="Ishii M."/>
            <person name="Ohtani R."/>
            <person name="Kanamori-Sato M."/>
            <person name="Honoki R."/>
            <person name="Miyazaki D."/>
            <person name="Mochizuki H."/>
            <person name="Umetsu J."/>
            <person name="Higashi K."/>
            <person name="Shibata D."/>
            <person name="Kamiya Y."/>
            <person name="Sato N."/>
            <person name="Nakamura Y."/>
            <person name="Tabata S."/>
            <person name="Ida S."/>
            <person name="Kurokawa K."/>
            <person name="Ohta H."/>
        </authorList>
    </citation>
    <scope>NUCLEOTIDE SEQUENCE [LARGE SCALE GENOMIC DNA]</scope>
    <source>
        <strain evidence="20 21">NIES-2285</strain>
    </source>
</reference>
<dbReference type="PROSITE" id="PS51384">
    <property type="entry name" value="FAD_FR"/>
    <property type="match status" value="1"/>
</dbReference>
<dbReference type="InterPro" id="IPR001709">
    <property type="entry name" value="Flavoprot_Pyr_Nucl_cyt_Rdtase"/>
</dbReference>
<dbReference type="Gene3D" id="3.40.50.80">
    <property type="entry name" value="Nucleotide-binding domain of ferredoxin-NADP reductase (FNR) module"/>
    <property type="match status" value="1"/>
</dbReference>
<dbReference type="SUPFAM" id="SSF81296">
    <property type="entry name" value="E set domains"/>
    <property type="match status" value="1"/>
</dbReference>
<sequence length="893" mass="98061">MPAAVVSLPPRPAPLGSSPVQPADLIPALKAAALNGLAANGHTTNGHTHEDDSDEEAGWAVPQDRVAGYGVDQKDVGTPDDWVARHPELVRLTGRHPFNCEPPLQRLREHGFMTPVSLHYVRNHGAVPKGEWDSWRIEVSGLVGRPCSLSMADLLALPRRTLPVTMVCAGNRRKEENMVKQTIGFNWGAAGVSTTVWGGVRLSDVLKHVGAHGKHEGGNYVCFEGEETLPGGGGSKYGTSLTMEVAADPACDVLLAFEQNGERLEPDHGFPVRTIIPGYIGGRTVKWLRKIEVTAGESQNYYHFNDNRVLPSQVDAERANREGWWYKPDFIINELNVQSAIWSPAHGEVLSIANAPAKYTISGYAYSGGGRKIIRVEVSVNGGESWEMAELAHGAPPTEYGKHWAWCLWQLEVDVMALFTTKEMAVRAWDSSMNTQPDKIAWNVMGMMNNCWFRVRIHPCRTREGGIGLTFEHPTRPGNEKGGWMVKEKEEADAAAAAAVPAAPTMKRSVSQPRMAAVQRSIPLSEVKKHDSEKDAWIVVHSKVYDATRFLDDHPGGGESILINAGTDCTEEFEAIHSAKAKAMLEDYYIGELAVTSTLGDSTPEGSLRGGSRFLSAPTLDPLTEEAEPAVLYALNPKERIPFKLIRKDVLSKDVRRFRFALQTPQHRLGLPVGKHMFLSAHIDGKLVMRAYTPTSSDDEVGYFDLVIKVYFGGVHPKFPAGGLLTQYLDGLAIGQTVDVKGPVGHFVYHGNGAFSVNGKRKHTARISMLAGGSGITPMFQVLQAVLKNKDDPTRLALLYCNQTEADILLREEMEALAAANPDRFQIWYTVDRSEPGWAYSTGHINEAMMRDHLFPADEESIACMCGPPGMIKFACIPNLEKMGYAADHYFAF</sequence>
<keyword evidence="8" id="KW-0285">Flavoprotein</keyword>
<dbReference type="InterPro" id="IPR012137">
    <property type="entry name" value="Nitr_rd_NADH"/>
</dbReference>
<dbReference type="GO" id="GO:0009416">
    <property type="term" value="P:response to light stimulus"/>
    <property type="evidence" value="ECO:0007669"/>
    <property type="project" value="UniProtKB-ARBA"/>
</dbReference>
<proteinExistence type="inferred from homology"/>
<keyword evidence="9 17" id="KW-0479">Metal-binding</keyword>
<keyword evidence="12" id="KW-0408">Iron</keyword>
<comment type="cofactor">
    <cofactor evidence="17">
        <name>Mo-molybdopterin</name>
        <dbReference type="ChEBI" id="CHEBI:71302"/>
    </cofactor>
    <text evidence="17">Binds 1 Mo-molybdopterin (Mo-MPT) cofactor per subunit.</text>
</comment>
<dbReference type="PRINTS" id="PR00371">
    <property type="entry name" value="FPNCR"/>
</dbReference>
<evidence type="ECO:0000256" key="13">
    <source>
        <dbReference type="ARBA" id="ARBA00023027"/>
    </source>
</evidence>
<organism evidence="20 21">
    <name type="scientific">Klebsormidium nitens</name>
    <name type="common">Green alga</name>
    <name type="synonym">Ulothrix nitens</name>
    <dbReference type="NCBI Taxonomy" id="105231"/>
    <lineage>
        <taxon>Eukaryota</taxon>
        <taxon>Viridiplantae</taxon>
        <taxon>Streptophyta</taxon>
        <taxon>Klebsormidiophyceae</taxon>
        <taxon>Klebsormidiales</taxon>
        <taxon>Klebsormidiaceae</taxon>
        <taxon>Klebsormidium</taxon>
    </lineage>
</organism>
<dbReference type="GO" id="GO:0050464">
    <property type="term" value="F:nitrate reductase (NADPH) activity"/>
    <property type="evidence" value="ECO:0007669"/>
    <property type="project" value="InterPro"/>
</dbReference>
<evidence type="ECO:0000256" key="16">
    <source>
        <dbReference type="PIRNR" id="PIRNR000233"/>
    </source>
</evidence>
<dbReference type="InterPro" id="IPR008333">
    <property type="entry name" value="Cbr1-like_FAD-bd_dom"/>
</dbReference>
<dbReference type="FunFam" id="3.90.420.10:FF:000003">
    <property type="entry name" value="Nitrate reductase"/>
    <property type="match status" value="1"/>
</dbReference>
<keyword evidence="10" id="KW-0274">FAD</keyword>
<dbReference type="PROSITE" id="PS50255">
    <property type="entry name" value="CYTOCHROME_B5_2"/>
    <property type="match status" value="1"/>
</dbReference>
<dbReference type="GO" id="GO:0042128">
    <property type="term" value="P:nitrate assimilation"/>
    <property type="evidence" value="ECO:0007669"/>
    <property type="project" value="UniProtKB-KW"/>
</dbReference>
<evidence type="ECO:0000256" key="15">
    <source>
        <dbReference type="ARBA" id="ARBA00023157"/>
    </source>
</evidence>
<dbReference type="InterPro" id="IPR017938">
    <property type="entry name" value="Riboflavin_synthase-like_b-brl"/>
</dbReference>
<keyword evidence="11" id="KW-0560">Oxidoreductase</keyword>
<dbReference type="InterPro" id="IPR036374">
    <property type="entry name" value="OxRdtase_Mopterin-bd_sf"/>
</dbReference>
<dbReference type="SMART" id="SM01117">
    <property type="entry name" value="Cyt-b5"/>
    <property type="match status" value="1"/>
</dbReference>
<evidence type="ECO:0000256" key="17">
    <source>
        <dbReference type="PIRSR" id="PIRSR000233-1"/>
    </source>
</evidence>
<keyword evidence="21" id="KW-1185">Reference proteome</keyword>
<evidence type="ECO:0000256" key="7">
    <source>
        <dbReference type="ARBA" id="ARBA00022617"/>
    </source>
</evidence>
<comment type="subunit">
    <text evidence="5">Homodimer.</text>
</comment>
<keyword evidence="13" id="KW-0520">NAD</keyword>
<evidence type="ECO:0000313" key="20">
    <source>
        <dbReference type="EMBL" id="GAQ91960.1"/>
    </source>
</evidence>
<dbReference type="STRING" id="105231.A0A1Y1IM52"/>
<dbReference type="InterPro" id="IPR014756">
    <property type="entry name" value="Ig_E-set"/>
</dbReference>
<comment type="cofactor">
    <cofactor evidence="1">
        <name>heme</name>
        <dbReference type="ChEBI" id="CHEBI:30413"/>
    </cofactor>
</comment>
<dbReference type="Gene3D" id="2.60.40.650">
    <property type="match status" value="1"/>
</dbReference>
<comment type="similarity">
    <text evidence="4 16">Belongs to the nitrate reductase family.</text>
</comment>
<dbReference type="InterPro" id="IPR022407">
    <property type="entry name" value="OxRdtase_Mopterin_BS"/>
</dbReference>
<evidence type="ECO:0000256" key="10">
    <source>
        <dbReference type="ARBA" id="ARBA00022827"/>
    </source>
</evidence>
<dbReference type="PROSITE" id="PS00559">
    <property type="entry name" value="MOLYBDOPTERIN_EUK"/>
    <property type="match status" value="1"/>
</dbReference>
<dbReference type="GO" id="GO:0043546">
    <property type="term" value="F:molybdopterin cofactor binding"/>
    <property type="evidence" value="ECO:0000318"/>
    <property type="project" value="GO_Central"/>
</dbReference>
<evidence type="ECO:0000256" key="12">
    <source>
        <dbReference type="ARBA" id="ARBA00023004"/>
    </source>
</evidence>
<dbReference type="Gene3D" id="2.40.30.10">
    <property type="entry name" value="Translation factors"/>
    <property type="match status" value="1"/>
</dbReference>
<dbReference type="PRINTS" id="PR00363">
    <property type="entry name" value="CYTOCHROMEB5"/>
</dbReference>
<keyword evidence="15" id="KW-1015">Disulfide bond</keyword>
<dbReference type="PIRSF" id="PIRSF000233">
    <property type="entry name" value="Nitr_rd_NADH"/>
    <property type="match status" value="1"/>
</dbReference>
<evidence type="ECO:0000256" key="2">
    <source>
        <dbReference type="ARBA" id="ARBA00001974"/>
    </source>
</evidence>
<evidence type="ECO:0000259" key="19">
    <source>
        <dbReference type="PROSITE" id="PS51384"/>
    </source>
</evidence>
<dbReference type="OrthoDB" id="432685at2759"/>
<dbReference type="CDD" id="cd06183">
    <property type="entry name" value="cyt_b5_reduct_like"/>
    <property type="match status" value="1"/>
</dbReference>
<evidence type="ECO:0000256" key="4">
    <source>
        <dbReference type="ARBA" id="ARBA00006253"/>
    </source>
</evidence>
<dbReference type="SUPFAM" id="SSF56524">
    <property type="entry name" value="Oxidoreductase molybdopterin-binding domain"/>
    <property type="match status" value="1"/>
</dbReference>
<dbReference type="InterPro" id="IPR036400">
    <property type="entry name" value="Cyt_B5-like_heme/steroid_sf"/>
</dbReference>
<dbReference type="GO" id="GO:0008482">
    <property type="term" value="F:sulfite oxidase activity"/>
    <property type="evidence" value="ECO:0000318"/>
    <property type="project" value="GO_Central"/>
</dbReference>
<evidence type="ECO:0000256" key="3">
    <source>
        <dbReference type="ARBA" id="ARBA00003838"/>
    </source>
</evidence>
<evidence type="ECO:0000256" key="5">
    <source>
        <dbReference type="ARBA" id="ARBA00011738"/>
    </source>
</evidence>
<feature type="domain" description="FAD-binding FR-type" evidence="19">
    <location>
        <begin position="638"/>
        <end position="750"/>
    </location>
</feature>
<gene>
    <name evidence="20" type="ORF">KFL_008910050</name>
</gene>
<name>A0A1Y1IM52_KLENI</name>
<dbReference type="FunFam" id="3.40.50.80:FF:000025">
    <property type="entry name" value="Nitrate reductase [NADH]"/>
    <property type="match status" value="1"/>
</dbReference>
<dbReference type="AlphaFoldDB" id="A0A1Y1IM52"/>
<dbReference type="PRINTS" id="PR00407">
    <property type="entry name" value="EUMOPTERIN"/>
</dbReference>
<dbReference type="PANTHER" id="PTHR19372:SF7">
    <property type="entry name" value="SULFITE OXIDASE, MITOCHONDRIAL"/>
    <property type="match status" value="1"/>
</dbReference>
<dbReference type="Pfam" id="PF00175">
    <property type="entry name" value="NAD_binding_1"/>
    <property type="match status" value="1"/>
</dbReference>
<dbReference type="SUPFAM" id="SSF55856">
    <property type="entry name" value="Cytochrome b5-like heme/steroid binding domain"/>
    <property type="match status" value="1"/>
</dbReference>
<dbReference type="Gene3D" id="3.10.120.10">
    <property type="entry name" value="Cytochrome b5-like heme/steroid binding domain"/>
    <property type="match status" value="1"/>
</dbReference>
<dbReference type="EMBL" id="DF237840">
    <property type="protein sequence ID" value="GAQ91960.1"/>
    <property type="molecule type" value="Genomic_DNA"/>
</dbReference>
<dbReference type="InterPro" id="IPR005066">
    <property type="entry name" value="MoCF_OxRdtse_dimer"/>
</dbReference>
<dbReference type="InterPro" id="IPR018506">
    <property type="entry name" value="Cyt_B5_heme-BS"/>
</dbReference>
<dbReference type="GO" id="GO:0006790">
    <property type="term" value="P:sulfur compound metabolic process"/>
    <property type="evidence" value="ECO:0000318"/>
    <property type="project" value="GO_Central"/>
</dbReference>
<dbReference type="InterPro" id="IPR000572">
    <property type="entry name" value="OxRdtase_Mopterin-bd_dom"/>
</dbReference>
<comment type="function">
    <text evidence="3 16">Nitrate reductase is a key enzyme involved in the first step of nitrate assimilation in plants, fungi and bacteria.</text>
</comment>
<dbReference type="InterPro" id="IPR008335">
    <property type="entry name" value="Mopterin_OxRdtase_euk"/>
</dbReference>
<dbReference type="Proteomes" id="UP000054558">
    <property type="component" value="Unassembled WGS sequence"/>
</dbReference>
<evidence type="ECO:0000256" key="11">
    <source>
        <dbReference type="ARBA" id="ARBA00023002"/>
    </source>
</evidence>
<evidence type="ECO:0000256" key="8">
    <source>
        <dbReference type="ARBA" id="ARBA00022630"/>
    </source>
</evidence>
<dbReference type="InterPro" id="IPR001433">
    <property type="entry name" value="OxRdtase_FAD/NAD-bd"/>
</dbReference>
<keyword evidence="14 16" id="KW-0534">Nitrate assimilation</keyword>
<dbReference type="Gene3D" id="3.90.420.10">
    <property type="entry name" value="Oxidoreductase, molybdopterin-binding domain"/>
    <property type="match status" value="1"/>
</dbReference>
<comment type="cofactor">
    <cofactor evidence="2">
        <name>FAD</name>
        <dbReference type="ChEBI" id="CHEBI:57692"/>
    </cofactor>
</comment>
<feature type="binding site" evidence="17">
    <location>
        <position position="168"/>
    </location>
    <ligand>
        <name>Mo-molybdopterin</name>
        <dbReference type="ChEBI" id="CHEBI:71302"/>
    </ligand>
    <ligandPart>
        <name>Mo</name>
        <dbReference type="ChEBI" id="CHEBI:28685"/>
    </ligandPart>
</feature>
<evidence type="ECO:0000256" key="14">
    <source>
        <dbReference type="ARBA" id="ARBA00023063"/>
    </source>
</evidence>
<evidence type="ECO:0000313" key="21">
    <source>
        <dbReference type="Proteomes" id="UP000054558"/>
    </source>
</evidence>
<dbReference type="GO" id="GO:0030151">
    <property type="term" value="F:molybdenum ion binding"/>
    <property type="evidence" value="ECO:0007669"/>
    <property type="project" value="InterPro"/>
</dbReference>
<dbReference type="FunFam" id="3.10.120.10:FF:000007">
    <property type="entry name" value="Sulfite oxidase, mitochondrial"/>
    <property type="match status" value="1"/>
</dbReference>
<dbReference type="SUPFAM" id="SSF63380">
    <property type="entry name" value="Riboflavin synthase domain-like"/>
    <property type="match status" value="1"/>
</dbReference>
<dbReference type="InterPro" id="IPR001199">
    <property type="entry name" value="Cyt_B5-like_heme/steroid-bd"/>
</dbReference>
<protein>
    <recommendedName>
        <fullName evidence="16">Nitrate reductase</fullName>
    </recommendedName>
</protein>
<evidence type="ECO:0000256" key="1">
    <source>
        <dbReference type="ARBA" id="ARBA00001971"/>
    </source>
</evidence>
<dbReference type="InterPro" id="IPR039261">
    <property type="entry name" value="FNR_nucleotide-bd"/>
</dbReference>
<dbReference type="OMA" id="KAMMPDY"/>
<dbReference type="PROSITE" id="PS00191">
    <property type="entry name" value="CYTOCHROME_B5_1"/>
    <property type="match status" value="1"/>
</dbReference>
<keyword evidence="7" id="KW-0349">Heme</keyword>
<dbReference type="PRINTS" id="PR00406">
    <property type="entry name" value="CYTB5RDTASE"/>
</dbReference>
<evidence type="ECO:0000259" key="18">
    <source>
        <dbReference type="PROSITE" id="PS50255"/>
    </source>
</evidence>
<dbReference type="FunFam" id="2.40.30.10:FF:000021">
    <property type="entry name" value="NADH-cytochrome b5 reductase"/>
    <property type="match status" value="1"/>
</dbReference>
<evidence type="ECO:0000256" key="6">
    <source>
        <dbReference type="ARBA" id="ARBA00022505"/>
    </source>
</evidence>
<dbReference type="Pfam" id="PF00970">
    <property type="entry name" value="FAD_binding_6"/>
    <property type="match status" value="1"/>
</dbReference>
<evidence type="ECO:0000256" key="9">
    <source>
        <dbReference type="ARBA" id="ARBA00022723"/>
    </source>
</evidence>
<accession>A0A1Y1IM52</accession>
<dbReference type="GO" id="GO:0006809">
    <property type="term" value="P:nitric oxide biosynthetic process"/>
    <property type="evidence" value="ECO:0007669"/>
    <property type="project" value="InterPro"/>
</dbReference>
<keyword evidence="6 17" id="KW-0500">Molybdenum</keyword>
<dbReference type="GO" id="GO:0020037">
    <property type="term" value="F:heme binding"/>
    <property type="evidence" value="ECO:0000318"/>
    <property type="project" value="GO_Central"/>
</dbReference>
<dbReference type="FunFam" id="2.60.40.650:FF:000001">
    <property type="entry name" value="Nitrate reductase"/>
    <property type="match status" value="1"/>
</dbReference>
<dbReference type="Pfam" id="PF03404">
    <property type="entry name" value="Mo-co_dimer"/>
    <property type="match status" value="1"/>
</dbReference>
<dbReference type="InterPro" id="IPR017927">
    <property type="entry name" value="FAD-bd_FR_type"/>
</dbReference>
<dbReference type="SUPFAM" id="SSF52343">
    <property type="entry name" value="Ferredoxin reductase-like, C-terminal NADP-linked domain"/>
    <property type="match status" value="1"/>
</dbReference>
<dbReference type="Pfam" id="PF00173">
    <property type="entry name" value="Cyt-b5"/>
    <property type="match status" value="1"/>
</dbReference>
<dbReference type="Pfam" id="PF00174">
    <property type="entry name" value="Oxidored_molyb"/>
    <property type="match status" value="1"/>
</dbReference>
<dbReference type="PANTHER" id="PTHR19372">
    <property type="entry name" value="SULFITE REDUCTASE"/>
    <property type="match status" value="1"/>
</dbReference>